<reference evidence="5 6" key="1">
    <citation type="submission" date="2016-08" db="EMBL/GenBank/DDBJ databases">
        <title>Draft genome sequence of Candidatus Piscirickettsia litoralis, from seawater.</title>
        <authorList>
            <person name="Wan X."/>
            <person name="Lee A.J."/>
            <person name="Hou S."/>
            <person name="Donachie S.P."/>
        </authorList>
    </citation>
    <scope>NUCLEOTIDE SEQUENCE [LARGE SCALE GENOMIC DNA]</scope>
    <source>
        <strain evidence="5 6">Y2</strain>
    </source>
</reference>
<keyword evidence="4" id="KW-0378">Hydrolase</keyword>
<dbReference type="CDD" id="cd01638">
    <property type="entry name" value="CysQ"/>
    <property type="match status" value="1"/>
</dbReference>
<dbReference type="Gene3D" id="3.40.190.80">
    <property type="match status" value="1"/>
</dbReference>
<dbReference type="PROSITE" id="PS00629">
    <property type="entry name" value="IMP_1"/>
    <property type="match status" value="1"/>
</dbReference>
<feature type="binding site" evidence="4">
    <location>
        <position position="220"/>
    </location>
    <ligand>
        <name>substrate</name>
    </ligand>
</feature>
<evidence type="ECO:0000313" key="5">
    <source>
        <dbReference type="EMBL" id="ODN42743.1"/>
    </source>
</evidence>
<evidence type="ECO:0000256" key="2">
    <source>
        <dbReference type="ARBA" id="ARBA00022723"/>
    </source>
</evidence>
<dbReference type="PANTHER" id="PTHR43028:SF5">
    <property type="entry name" value="3'(2'),5'-BISPHOSPHATE NUCLEOTIDASE 1"/>
    <property type="match status" value="1"/>
</dbReference>
<comment type="catalytic activity">
    <reaction evidence="1 4">
        <text>adenosine 3',5'-bisphosphate + H2O = AMP + phosphate</text>
        <dbReference type="Rhea" id="RHEA:10040"/>
        <dbReference type="ChEBI" id="CHEBI:15377"/>
        <dbReference type="ChEBI" id="CHEBI:43474"/>
        <dbReference type="ChEBI" id="CHEBI:58343"/>
        <dbReference type="ChEBI" id="CHEBI:456215"/>
        <dbReference type="EC" id="3.1.3.7"/>
    </reaction>
</comment>
<evidence type="ECO:0000256" key="3">
    <source>
        <dbReference type="ARBA" id="ARBA00022842"/>
    </source>
</evidence>
<sequence>MGEIVKEQSLLDSVIALVKEAGRRVLDIYKNIDSLEIAVKADSTPLISADLESHEVLMGGLAALTPDYPIISEELTNVSFVERQSWSRYWLIDPLDGTREFIRGNDEFTINVALIEEGRPILGVVYVPVTGECYFASEGEGAFLQQDRYLPERIRSRPYRQGEKIRLVAGRWHDLDRLGEFTRQFPEYSIEEVGSALKLCLIAAGRADLCLRLVPSSEWDMAAAHMILREAGGDIVDFQFKTLKYNQKEDFHNPYLIAMGDVRHNWHQYF</sequence>
<dbReference type="Proteomes" id="UP000094329">
    <property type="component" value="Unassembled WGS sequence"/>
</dbReference>
<dbReference type="NCBIfam" id="TIGR01331">
    <property type="entry name" value="bisphos_cysQ"/>
    <property type="match status" value="1"/>
</dbReference>
<evidence type="ECO:0000256" key="1">
    <source>
        <dbReference type="ARBA" id="ARBA00001625"/>
    </source>
</evidence>
<feature type="binding site" evidence="4">
    <location>
        <position position="73"/>
    </location>
    <ligand>
        <name>substrate</name>
    </ligand>
</feature>
<keyword evidence="2 4" id="KW-0479">Metal-binding</keyword>
<keyword evidence="4" id="KW-0472">Membrane</keyword>
<proteinExistence type="inferred from homology"/>
<comment type="cofactor">
    <cofactor evidence="4">
        <name>Mg(2+)</name>
        <dbReference type="ChEBI" id="CHEBI:18420"/>
    </cofactor>
</comment>
<feature type="binding site" evidence="4">
    <location>
        <position position="96"/>
    </location>
    <ligand>
        <name>Mg(2+)</name>
        <dbReference type="ChEBI" id="CHEBI:18420"/>
        <label>2</label>
    </ligand>
</feature>
<dbReference type="Pfam" id="PF00459">
    <property type="entry name" value="Inositol_P"/>
    <property type="match status" value="1"/>
</dbReference>
<dbReference type="InterPro" id="IPR020583">
    <property type="entry name" value="Inositol_monoP_metal-BS"/>
</dbReference>
<dbReference type="HAMAP" id="MF_02095">
    <property type="entry name" value="CysQ"/>
    <property type="match status" value="1"/>
</dbReference>
<comment type="similarity">
    <text evidence="4">Belongs to the inositol monophosphatase superfamily. CysQ family.</text>
</comment>
<feature type="binding site" evidence="4">
    <location>
        <position position="95"/>
    </location>
    <ligand>
        <name>Mg(2+)</name>
        <dbReference type="ChEBI" id="CHEBI:18420"/>
        <label>1</label>
    </ligand>
</feature>
<comment type="caution">
    <text evidence="5">The sequence shown here is derived from an EMBL/GenBank/DDBJ whole genome shotgun (WGS) entry which is preliminary data.</text>
</comment>
<keyword evidence="4" id="KW-1003">Cell membrane</keyword>
<dbReference type="PANTHER" id="PTHR43028">
    <property type="entry name" value="3'(2'),5'-BISPHOSPHATE NUCLEOTIDASE 1"/>
    <property type="match status" value="1"/>
</dbReference>
<evidence type="ECO:0000256" key="4">
    <source>
        <dbReference type="HAMAP-Rule" id="MF_02095"/>
    </source>
</evidence>
<accession>A0ABX3A525</accession>
<feature type="binding site" evidence="4">
    <location>
        <position position="93"/>
    </location>
    <ligand>
        <name>Mg(2+)</name>
        <dbReference type="ChEBI" id="CHEBI:18420"/>
        <label>1</label>
    </ligand>
</feature>
<dbReference type="InterPro" id="IPR006240">
    <property type="entry name" value="CysQ"/>
</dbReference>
<evidence type="ECO:0000313" key="6">
    <source>
        <dbReference type="Proteomes" id="UP000094329"/>
    </source>
</evidence>
<dbReference type="InterPro" id="IPR000760">
    <property type="entry name" value="Inositol_monophosphatase-like"/>
</dbReference>
<organism evidence="5 6">
    <name type="scientific">Piscirickettsia litoralis</name>
    <dbReference type="NCBI Taxonomy" id="1891921"/>
    <lineage>
        <taxon>Bacteria</taxon>
        <taxon>Pseudomonadati</taxon>
        <taxon>Pseudomonadota</taxon>
        <taxon>Gammaproteobacteria</taxon>
        <taxon>Thiotrichales</taxon>
        <taxon>Piscirickettsiaceae</taxon>
        <taxon>Piscirickettsia</taxon>
    </lineage>
</organism>
<comment type="subcellular location">
    <subcellularLocation>
        <location evidence="4">Cell inner membrane</location>
        <topology evidence="4">Peripheral membrane protein</topology>
        <orientation evidence="4">Cytoplasmic side</orientation>
    </subcellularLocation>
</comment>
<gene>
    <name evidence="4" type="primary">cysQ</name>
    <name evidence="5" type="ORF">BGC07_07175</name>
</gene>
<dbReference type="EMBL" id="MDTU01000001">
    <property type="protein sequence ID" value="ODN42743.1"/>
    <property type="molecule type" value="Genomic_DNA"/>
</dbReference>
<dbReference type="Gene3D" id="3.30.540.10">
    <property type="entry name" value="Fructose-1,6-Bisphosphatase, subunit A, domain 1"/>
    <property type="match status" value="1"/>
</dbReference>
<feature type="binding site" evidence="4">
    <location>
        <begin position="95"/>
        <end position="98"/>
    </location>
    <ligand>
        <name>substrate</name>
    </ligand>
</feature>
<feature type="binding site" evidence="4">
    <location>
        <position position="220"/>
    </location>
    <ligand>
        <name>Mg(2+)</name>
        <dbReference type="ChEBI" id="CHEBI:18420"/>
        <label>2</label>
    </ligand>
</feature>
<feature type="binding site" evidence="4">
    <location>
        <position position="73"/>
    </location>
    <ligand>
        <name>Mg(2+)</name>
        <dbReference type="ChEBI" id="CHEBI:18420"/>
        <label>1</label>
    </ligand>
</feature>
<dbReference type="InterPro" id="IPR050725">
    <property type="entry name" value="CysQ/Inositol_MonoPase"/>
</dbReference>
<name>A0ABX3A525_9GAMM</name>
<protein>
    <recommendedName>
        <fullName evidence="4">3'(2'),5'-bisphosphate nucleotidase CysQ</fullName>
        <ecNumber evidence="4">3.1.3.7</ecNumber>
    </recommendedName>
    <alternativeName>
        <fullName evidence="4">3'(2'),5-bisphosphonucleoside 3'(2')-phosphohydrolase</fullName>
    </alternativeName>
    <alternativeName>
        <fullName evidence="4">3'-phosphoadenosine 5'-phosphate phosphatase</fullName>
        <shortName evidence="4">PAP phosphatase</shortName>
    </alternativeName>
</protein>
<dbReference type="EC" id="3.1.3.7" evidence="4"/>
<dbReference type="SUPFAM" id="SSF56655">
    <property type="entry name" value="Carbohydrate phosphatase"/>
    <property type="match status" value="1"/>
</dbReference>
<keyword evidence="6" id="KW-1185">Reference proteome</keyword>
<keyword evidence="4" id="KW-0997">Cell inner membrane</keyword>
<keyword evidence="3 4" id="KW-0460">Magnesium</keyword>
<feature type="binding site" evidence="4">
    <location>
        <position position="93"/>
    </location>
    <ligand>
        <name>Mg(2+)</name>
        <dbReference type="ChEBI" id="CHEBI:18420"/>
        <label>2</label>
    </ligand>
</feature>
<comment type="function">
    <text evidence="4">Converts adenosine-3',5'-bisphosphate (PAP) to AMP.</text>
</comment>